<keyword evidence="2" id="KW-1185">Reference proteome</keyword>
<gene>
    <name evidence="1" type="ORF">FWK35_00035485</name>
</gene>
<protein>
    <submittedName>
        <fullName evidence="1">Uncharacterized protein</fullName>
    </submittedName>
</protein>
<feature type="non-terminal residue" evidence="1">
    <location>
        <position position="1"/>
    </location>
</feature>
<dbReference type="OrthoDB" id="7440550at2759"/>
<dbReference type="AlphaFoldDB" id="A0A6G0W213"/>
<organism evidence="1 2">
    <name type="scientific">Aphis craccivora</name>
    <name type="common">Cowpea aphid</name>
    <dbReference type="NCBI Taxonomy" id="307492"/>
    <lineage>
        <taxon>Eukaryota</taxon>
        <taxon>Metazoa</taxon>
        <taxon>Ecdysozoa</taxon>
        <taxon>Arthropoda</taxon>
        <taxon>Hexapoda</taxon>
        <taxon>Insecta</taxon>
        <taxon>Pterygota</taxon>
        <taxon>Neoptera</taxon>
        <taxon>Paraneoptera</taxon>
        <taxon>Hemiptera</taxon>
        <taxon>Sternorrhyncha</taxon>
        <taxon>Aphidomorpha</taxon>
        <taxon>Aphidoidea</taxon>
        <taxon>Aphididae</taxon>
        <taxon>Aphidini</taxon>
        <taxon>Aphis</taxon>
        <taxon>Aphis</taxon>
    </lineage>
</organism>
<dbReference type="Proteomes" id="UP000478052">
    <property type="component" value="Unassembled WGS sequence"/>
</dbReference>
<sequence length="102" mass="11676">VSQQCIFSYKTSIHTGQLKLKPANDTADFLLELNNTFDACNSQNLYDKNPNRRYKHIPGINHISSIIRILGIRNMVTTTYLDITAYQVETTYKSTMVHLVPN</sequence>
<reference evidence="1 2" key="1">
    <citation type="submission" date="2019-08" db="EMBL/GenBank/DDBJ databases">
        <title>Whole genome of Aphis craccivora.</title>
        <authorList>
            <person name="Voronova N.V."/>
            <person name="Shulinski R.S."/>
            <person name="Bandarenka Y.V."/>
            <person name="Zhorov D.G."/>
            <person name="Warner D."/>
        </authorList>
    </citation>
    <scope>NUCLEOTIDE SEQUENCE [LARGE SCALE GENOMIC DNA]</scope>
    <source>
        <strain evidence="1">180601</strain>
        <tissue evidence="1">Whole Body</tissue>
    </source>
</reference>
<proteinExistence type="predicted"/>
<comment type="caution">
    <text evidence="1">The sequence shown here is derived from an EMBL/GenBank/DDBJ whole genome shotgun (WGS) entry which is preliminary data.</text>
</comment>
<name>A0A6G0W213_APHCR</name>
<evidence type="ECO:0000313" key="2">
    <source>
        <dbReference type="Proteomes" id="UP000478052"/>
    </source>
</evidence>
<accession>A0A6G0W213</accession>
<evidence type="ECO:0000313" key="1">
    <source>
        <dbReference type="EMBL" id="KAF0715429.1"/>
    </source>
</evidence>
<feature type="non-terminal residue" evidence="1">
    <location>
        <position position="102"/>
    </location>
</feature>
<dbReference type="EMBL" id="VUJU01010190">
    <property type="protein sequence ID" value="KAF0715429.1"/>
    <property type="molecule type" value="Genomic_DNA"/>
</dbReference>